<proteinExistence type="predicted"/>
<dbReference type="EMBL" id="BKCJ010980931">
    <property type="protein sequence ID" value="GFC59293.1"/>
    <property type="molecule type" value="Genomic_DNA"/>
</dbReference>
<evidence type="ECO:0000313" key="2">
    <source>
        <dbReference type="EMBL" id="GFC59293.1"/>
    </source>
</evidence>
<name>A0A699Q7J5_TANCI</name>
<reference evidence="2" key="1">
    <citation type="journal article" date="2019" name="Sci. Rep.">
        <title>Draft genome of Tanacetum cinerariifolium, the natural source of mosquito coil.</title>
        <authorList>
            <person name="Yamashiro T."/>
            <person name="Shiraishi A."/>
            <person name="Satake H."/>
            <person name="Nakayama K."/>
        </authorList>
    </citation>
    <scope>NUCLEOTIDE SEQUENCE</scope>
</reference>
<evidence type="ECO:0000256" key="1">
    <source>
        <dbReference type="SAM" id="MobiDB-lite"/>
    </source>
</evidence>
<feature type="compositionally biased region" description="Basic and acidic residues" evidence="1">
    <location>
        <begin position="59"/>
        <end position="69"/>
    </location>
</feature>
<feature type="region of interest" description="Disordered" evidence="1">
    <location>
        <begin position="1"/>
        <end position="121"/>
    </location>
</feature>
<feature type="compositionally biased region" description="Acidic residues" evidence="1">
    <location>
        <begin position="136"/>
        <end position="146"/>
    </location>
</feature>
<dbReference type="AlphaFoldDB" id="A0A699Q7J5"/>
<organism evidence="2">
    <name type="scientific">Tanacetum cinerariifolium</name>
    <name type="common">Dalmatian daisy</name>
    <name type="synonym">Chrysanthemum cinerariifolium</name>
    <dbReference type="NCBI Taxonomy" id="118510"/>
    <lineage>
        <taxon>Eukaryota</taxon>
        <taxon>Viridiplantae</taxon>
        <taxon>Streptophyta</taxon>
        <taxon>Embryophyta</taxon>
        <taxon>Tracheophyta</taxon>
        <taxon>Spermatophyta</taxon>
        <taxon>Magnoliopsida</taxon>
        <taxon>eudicotyledons</taxon>
        <taxon>Gunneridae</taxon>
        <taxon>Pentapetalae</taxon>
        <taxon>asterids</taxon>
        <taxon>campanulids</taxon>
        <taxon>Asterales</taxon>
        <taxon>Asteraceae</taxon>
        <taxon>Asteroideae</taxon>
        <taxon>Anthemideae</taxon>
        <taxon>Anthemidinae</taxon>
        <taxon>Tanacetum</taxon>
    </lineage>
</organism>
<feature type="compositionally biased region" description="Low complexity" evidence="1">
    <location>
        <begin position="163"/>
        <end position="197"/>
    </location>
</feature>
<comment type="caution">
    <text evidence="2">The sequence shown here is derived from an EMBL/GenBank/DDBJ whole genome shotgun (WGS) entry which is preliminary data.</text>
</comment>
<feature type="compositionally biased region" description="Low complexity" evidence="1">
    <location>
        <begin position="147"/>
        <end position="156"/>
    </location>
</feature>
<feature type="region of interest" description="Disordered" evidence="1">
    <location>
        <begin position="136"/>
        <end position="201"/>
    </location>
</feature>
<feature type="compositionally biased region" description="Gly residues" evidence="1">
    <location>
        <begin position="70"/>
        <end position="85"/>
    </location>
</feature>
<accession>A0A699Q7J5</accession>
<gene>
    <name evidence="2" type="ORF">Tci_831263</name>
</gene>
<protein>
    <submittedName>
        <fullName evidence="2">Uncharacterized protein</fullName>
    </submittedName>
</protein>
<sequence length="225" mass="24408">MYSNVLPPIPRKIPSMPRKKKIRSVGEGGSSIRVSKVGRPRNKQSVNDLEDVDVVQRVLVRDEGADGSKGDGGPRGASGSTGRGASGSSSASGSRGRGAGGSKKKHVSSAGTQKRQAKKKKVGTFGFAKWFGLQDEDQVQTQDEDQVQTQDELVQTQDEDQVEQTQEQAEIDLTQVEQTQEQTQDQVQPQEQPQQVTLSTPSARILQRKLEKQGSSQKIALNVDV</sequence>